<dbReference type="PANTHER" id="PTHR24304">
    <property type="entry name" value="CYTOCHROME P450 FAMILY 7"/>
    <property type="match status" value="1"/>
</dbReference>
<reference evidence="5 6" key="1">
    <citation type="submission" date="2024-02" db="EMBL/GenBank/DDBJ databases">
        <title>De novo assembly and annotation of 12 fungi associated with fruit tree decline syndrome in Ontario, Canada.</title>
        <authorList>
            <person name="Sulman M."/>
            <person name="Ellouze W."/>
            <person name="Ilyukhin E."/>
        </authorList>
    </citation>
    <scope>NUCLEOTIDE SEQUENCE [LARGE SCALE GENOMIC DNA]</scope>
    <source>
        <strain evidence="5 6">M97-236</strain>
    </source>
</reference>
<keyword evidence="2" id="KW-0349">Heme</keyword>
<dbReference type="PANTHER" id="PTHR24304:SF2">
    <property type="entry name" value="24-HYDROXYCHOLESTEROL 7-ALPHA-HYDROXYLASE"/>
    <property type="match status" value="1"/>
</dbReference>
<dbReference type="InterPro" id="IPR050529">
    <property type="entry name" value="CYP450_sterol_14alpha_dmase"/>
</dbReference>
<dbReference type="SUPFAM" id="SSF48264">
    <property type="entry name" value="Cytochrome P450"/>
    <property type="match status" value="1"/>
</dbReference>
<evidence type="ECO:0000256" key="1">
    <source>
        <dbReference type="ARBA" id="ARBA00010617"/>
    </source>
</evidence>
<organism evidence="5 6">
    <name type="scientific">Nothophoma quercina</name>
    <dbReference type="NCBI Taxonomy" id="749835"/>
    <lineage>
        <taxon>Eukaryota</taxon>
        <taxon>Fungi</taxon>
        <taxon>Dikarya</taxon>
        <taxon>Ascomycota</taxon>
        <taxon>Pezizomycotina</taxon>
        <taxon>Dothideomycetes</taxon>
        <taxon>Pleosporomycetidae</taxon>
        <taxon>Pleosporales</taxon>
        <taxon>Pleosporineae</taxon>
        <taxon>Didymellaceae</taxon>
        <taxon>Nothophoma</taxon>
    </lineage>
</organism>
<name>A0ABR3QRQ3_9PLEO</name>
<evidence type="ECO:0000313" key="5">
    <source>
        <dbReference type="EMBL" id="KAL1594820.1"/>
    </source>
</evidence>
<keyword evidence="4" id="KW-0408">Iron</keyword>
<comment type="similarity">
    <text evidence="1">Belongs to the cytochrome P450 family.</text>
</comment>
<proteinExistence type="inferred from homology"/>
<evidence type="ECO:0008006" key="7">
    <source>
        <dbReference type="Google" id="ProtNLM"/>
    </source>
</evidence>
<dbReference type="InterPro" id="IPR036396">
    <property type="entry name" value="Cyt_P450_sf"/>
</dbReference>
<evidence type="ECO:0000256" key="2">
    <source>
        <dbReference type="ARBA" id="ARBA00022617"/>
    </source>
</evidence>
<comment type="caution">
    <text evidence="5">The sequence shown here is derived from an EMBL/GenBank/DDBJ whole genome shotgun (WGS) entry which is preliminary data.</text>
</comment>
<evidence type="ECO:0000256" key="4">
    <source>
        <dbReference type="ARBA" id="ARBA00023004"/>
    </source>
</evidence>
<evidence type="ECO:0000313" key="6">
    <source>
        <dbReference type="Proteomes" id="UP001521222"/>
    </source>
</evidence>
<evidence type="ECO:0000256" key="3">
    <source>
        <dbReference type="ARBA" id="ARBA00022723"/>
    </source>
</evidence>
<dbReference type="Proteomes" id="UP001521222">
    <property type="component" value="Unassembled WGS sequence"/>
</dbReference>
<accession>A0ABR3QRQ3</accession>
<protein>
    <recommendedName>
        <fullName evidence="7">Cytochrome P450</fullName>
    </recommendedName>
</protein>
<dbReference type="InterPro" id="IPR001128">
    <property type="entry name" value="Cyt_P450"/>
</dbReference>
<gene>
    <name evidence="5" type="ORF">SLS59_008633</name>
</gene>
<dbReference type="Gene3D" id="1.10.630.10">
    <property type="entry name" value="Cytochrome P450"/>
    <property type="match status" value="1"/>
</dbReference>
<dbReference type="Pfam" id="PF00067">
    <property type="entry name" value="p450"/>
    <property type="match status" value="1"/>
</dbReference>
<sequence length="295" mass="32932">MDMYVLGGISEKSRKAMFEQHPAAGYNAGLGRALTPTQMTIELHHQQLHSGPRLDALMSEKMIPSILQRLNVADDTNPAVISRSETATVVSLLDLCVDTFITEETNAFFGPELLRKSPELVGAFISWEYCSWKFLFMLPDFLAQDMAKAKKTITTAFADYYRLPRNERGGSSHFVDALEEMLREVGLTEDEMGKFTLLHYWAIVGNLYKLVFWLVAHLAHNPKLLDQIRQEVLPSVQGATIDEAYLSEKCPILDSLVSETTRLTVTSSLARVILEPTVVGGKLLKPGNKVMVSVL</sequence>
<keyword evidence="3" id="KW-0479">Metal-binding</keyword>
<dbReference type="EMBL" id="JAKIXB020000034">
    <property type="protein sequence ID" value="KAL1594820.1"/>
    <property type="molecule type" value="Genomic_DNA"/>
</dbReference>
<keyword evidence="6" id="KW-1185">Reference proteome</keyword>